<feature type="compositionally biased region" description="Polar residues" evidence="6">
    <location>
        <begin position="1051"/>
        <end position="1066"/>
    </location>
</feature>
<feature type="region of interest" description="Disordered" evidence="6">
    <location>
        <begin position="1311"/>
        <end position="1358"/>
    </location>
</feature>
<dbReference type="GeneID" id="105014878"/>
<evidence type="ECO:0000256" key="6">
    <source>
        <dbReference type="SAM" id="MobiDB-lite"/>
    </source>
</evidence>
<evidence type="ECO:0000256" key="2">
    <source>
        <dbReference type="ARBA" id="ARBA00022448"/>
    </source>
</evidence>
<evidence type="ECO:0000259" key="8">
    <source>
        <dbReference type="PROSITE" id="PS51511"/>
    </source>
</evidence>
<evidence type="ECO:0000256" key="4">
    <source>
        <dbReference type="ARBA" id="ARBA00022753"/>
    </source>
</evidence>
<reference evidence="9" key="3">
    <citation type="submission" date="2025-08" db="UniProtKB">
        <authorList>
            <consortium name="Ensembl"/>
        </authorList>
    </citation>
    <scope>IDENTIFICATION</scope>
</reference>
<dbReference type="SMART" id="SM00239">
    <property type="entry name" value="C2"/>
    <property type="match status" value="1"/>
</dbReference>
<dbReference type="GO" id="GO:0031267">
    <property type="term" value="F:small GTPase binding"/>
    <property type="evidence" value="ECO:0007669"/>
    <property type="project" value="InterPro"/>
</dbReference>
<feature type="region of interest" description="Disordered" evidence="6">
    <location>
        <begin position="189"/>
        <end position="693"/>
    </location>
</feature>
<feature type="compositionally biased region" description="Low complexity" evidence="6">
    <location>
        <begin position="1226"/>
        <end position="1237"/>
    </location>
</feature>
<dbReference type="InParanoid" id="A0A6Q2XUV7"/>
<dbReference type="InterPro" id="IPR000008">
    <property type="entry name" value="C2_dom"/>
</dbReference>
<feature type="compositionally biased region" description="Polar residues" evidence="6">
    <location>
        <begin position="864"/>
        <end position="875"/>
    </location>
</feature>
<feature type="compositionally biased region" description="Basic and acidic residues" evidence="6">
    <location>
        <begin position="1018"/>
        <end position="1035"/>
    </location>
</feature>
<keyword evidence="3" id="KW-0597">Phosphoprotein</keyword>
<feature type="compositionally biased region" description="Basic and acidic residues" evidence="6">
    <location>
        <begin position="788"/>
        <end position="800"/>
    </location>
</feature>
<dbReference type="CDD" id="cd22249">
    <property type="entry name" value="UDM1_RNF168_RNF169-like"/>
    <property type="match status" value="1"/>
</dbReference>
<dbReference type="GO" id="GO:0045055">
    <property type="term" value="P:regulated exocytosis"/>
    <property type="evidence" value="ECO:0007669"/>
    <property type="project" value="TreeGrafter"/>
</dbReference>
<reference evidence="10" key="1">
    <citation type="journal article" date="2014" name="PLoS ONE">
        <title>The genome and linkage map of the northern pike (Esox lucius): conserved synteny revealed between the salmonid sister group and the Neoteleostei.</title>
        <authorList>
            <person name="Rondeau E.B."/>
            <person name="Minkley D.R."/>
            <person name="Leong J.S."/>
            <person name="Messmer A.M."/>
            <person name="Jantzen J.R."/>
            <person name="von Schalburg K.R."/>
            <person name="Lemon C."/>
            <person name="Bird N.H."/>
            <person name="Koop B.F."/>
        </authorList>
    </citation>
    <scope>NUCLEOTIDE SEQUENCE</scope>
</reference>
<keyword evidence="2" id="KW-0813">Transport</keyword>
<feature type="compositionally biased region" description="Low complexity" evidence="6">
    <location>
        <begin position="1104"/>
        <end position="1113"/>
    </location>
</feature>
<dbReference type="SUPFAM" id="SSF144270">
    <property type="entry name" value="Eferin C-derminal domain-like"/>
    <property type="match status" value="1"/>
</dbReference>
<feature type="compositionally biased region" description="Polar residues" evidence="6">
    <location>
        <begin position="1339"/>
        <end position="1358"/>
    </location>
</feature>
<evidence type="ECO:0000256" key="5">
    <source>
        <dbReference type="ARBA" id="ARBA00022927"/>
    </source>
</evidence>
<feature type="domain" description="FIP-RBD" evidence="8">
    <location>
        <begin position="1415"/>
        <end position="1476"/>
    </location>
</feature>
<dbReference type="PROSITE" id="PS51511">
    <property type="entry name" value="FIP_RBD"/>
    <property type="match status" value="1"/>
</dbReference>
<dbReference type="OMA" id="ANKACEP"/>
<comment type="subcellular location">
    <subcellularLocation>
        <location evidence="1">Recycling endosome</location>
    </subcellularLocation>
</comment>
<feature type="compositionally biased region" description="Pro residues" evidence="6">
    <location>
        <begin position="1002"/>
        <end position="1012"/>
    </location>
</feature>
<feature type="domain" description="C2" evidence="7">
    <location>
        <begin position="1"/>
        <end position="119"/>
    </location>
</feature>
<feature type="compositionally biased region" description="Polar residues" evidence="6">
    <location>
        <begin position="247"/>
        <end position="263"/>
    </location>
</feature>
<keyword evidence="10" id="KW-1185">Reference proteome</keyword>
<dbReference type="InterPro" id="IPR037245">
    <property type="entry name" value="FIP-RBD_C_sf"/>
</dbReference>
<dbReference type="SUPFAM" id="SSF49562">
    <property type="entry name" value="C2 domain (Calcium/lipid-binding domain, CaLB)"/>
    <property type="match status" value="1"/>
</dbReference>
<evidence type="ECO:0000256" key="3">
    <source>
        <dbReference type="ARBA" id="ARBA00022553"/>
    </source>
</evidence>
<dbReference type="Proteomes" id="UP000265140">
    <property type="component" value="Chromosome 14"/>
</dbReference>
<evidence type="ECO:0000259" key="7">
    <source>
        <dbReference type="PROSITE" id="PS50004"/>
    </source>
</evidence>
<feature type="compositionally biased region" description="Polar residues" evidence="6">
    <location>
        <begin position="1193"/>
        <end position="1206"/>
    </location>
</feature>
<dbReference type="KEGG" id="els:105014878"/>
<accession>A0A6Q2XUV7</accession>
<feature type="compositionally biased region" description="Low complexity" evidence="6">
    <location>
        <begin position="1280"/>
        <end position="1290"/>
    </location>
</feature>
<evidence type="ECO:0000313" key="10">
    <source>
        <dbReference type="Proteomes" id="UP000265140"/>
    </source>
</evidence>
<name>A0A6Q2XUV7_ESOLU</name>
<protein>
    <recommendedName>
        <fullName evidence="11">C2 domain-containing protein</fullName>
    </recommendedName>
</protein>
<dbReference type="CTD" id="402861"/>
<dbReference type="GO" id="GO:0015031">
    <property type="term" value="P:protein transport"/>
    <property type="evidence" value="ECO:0007669"/>
    <property type="project" value="UniProtKB-KW"/>
</dbReference>
<reference evidence="9" key="2">
    <citation type="submission" date="2020-02" db="EMBL/GenBank/DDBJ databases">
        <title>Esox lucius (northern pike) genome, fEsoLuc1, primary haplotype.</title>
        <authorList>
            <person name="Myers G."/>
            <person name="Karagic N."/>
            <person name="Meyer A."/>
            <person name="Pippel M."/>
            <person name="Reichard M."/>
            <person name="Winkler S."/>
            <person name="Tracey A."/>
            <person name="Sims Y."/>
            <person name="Howe K."/>
            <person name="Rhie A."/>
            <person name="Formenti G."/>
            <person name="Durbin R."/>
            <person name="Fedrigo O."/>
            <person name="Jarvis E.D."/>
        </authorList>
    </citation>
    <scope>NUCLEOTIDE SEQUENCE [LARGE SCALE GENOMIC DNA]</scope>
</reference>
<feature type="compositionally biased region" description="Polar residues" evidence="6">
    <location>
        <begin position="921"/>
        <end position="930"/>
    </location>
</feature>
<feature type="region of interest" description="Disordered" evidence="6">
    <location>
        <begin position="788"/>
        <end position="1297"/>
    </location>
</feature>
<dbReference type="PANTHER" id="PTHR15746">
    <property type="entry name" value="RAB11-RELATED"/>
    <property type="match status" value="1"/>
</dbReference>
<evidence type="ECO:0008006" key="11">
    <source>
        <dbReference type="Google" id="ProtNLM"/>
    </source>
</evidence>
<feature type="compositionally biased region" description="Polar residues" evidence="6">
    <location>
        <begin position="283"/>
        <end position="292"/>
    </location>
</feature>
<feature type="compositionally biased region" description="Polar residues" evidence="6">
    <location>
        <begin position="322"/>
        <end position="336"/>
    </location>
</feature>
<dbReference type="GeneTree" id="ENSGT00940000159649"/>
<keyword evidence="4" id="KW-0967">Endosome</keyword>
<reference evidence="9" key="4">
    <citation type="submission" date="2025-09" db="UniProtKB">
        <authorList>
            <consortium name="Ensembl"/>
        </authorList>
    </citation>
    <scope>IDENTIFICATION</scope>
</reference>
<dbReference type="Pfam" id="PF09457">
    <property type="entry name" value="RBD-FIP"/>
    <property type="match status" value="1"/>
</dbReference>
<keyword evidence="5" id="KW-0653">Protein transport</keyword>
<feature type="compositionally biased region" description="Basic and acidic residues" evidence="6">
    <location>
        <begin position="1150"/>
        <end position="1166"/>
    </location>
</feature>
<dbReference type="Gene3D" id="1.20.5.2440">
    <property type="match status" value="1"/>
</dbReference>
<organism evidence="9 10">
    <name type="scientific">Esox lucius</name>
    <name type="common">Northern pike</name>
    <dbReference type="NCBI Taxonomy" id="8010"/>
    <lineage>
        <taxon>Eukaryota</taxon>
        <taxon>Metazoa</taxon>
        <taxon>Chordata</taxon>
        <taxon>Craniata</taxon>
        <taxon>Vertebrata</taxon>
        <taxon>Euteleostomi</taxon>
        <taxon>Actinopterygii</taxon>
        <taxon>Neopterygii</taxon>
        <taxon>Teleostei</taxon>
        <taxon>Protacanthopterygii</taxon>
        <taxon>Esociformes</taxon>
        <taxon>Esocidae</taxon>
        <taxon>Esox</taxon>
    </lineage>
</organism>
<dbReference type="InterPro" id="IPR019018">
    <property type="entry name" value="Rab-bd_FIP-RBD"/>
</dbReference>
<evidence type="ECO:0000256" key="1">
    <source>
        <dbReference type="ARBA" id="ARBA00004172"/>
    </source>
</evidence>
<feature type="compositionally biased region" description="Polar residues" evidence="6">
    <location>
        <begin position="822"/>
        <end position="847"/>
    </location>
</feature>
<feature type="compositionally biased region" description="Polar residues" evidence="6">
    <location>
        <begin position="230"/>
        <end position="239"/>
    </location>
</feature>
<feature type="compositionally biased region" description="Low complexity" evidence="6">
    <location>
        <begin position="220"/>
        <end position="229"/>
    </location>
</feature>
<dbReference type="GO" id="GO:0055037">
    <property type="term" value="C:recycling endosome"/>
    <property type="evidence" value="ECO:0007669"/>
    <property type="project" value="UniProtKB-SubCell"/>
</dbReference>
<dbReference type="PANTHER" id="PTHR15746:SF25">
    <property type="entry name" value="CALPONIN HOMOLOGY DOMAIN-CONTAINING PROTEIN DDB_G0272472 ISOFORM X1"/>
    <property type="match status" value="1"/>
</dbReference>
<dbReference type="RefSeq" id="XP_010875840.4">
    <property type="nucleotide sequence ID" value="XM_010877538.5"/>
</dbReference>
<dbReference type="PROSITE" id="PS50004">
    <property type="entry name" value="C2"/>
    <property type="match status" value="1"/>
</dbReference>
<dbReference type="FunFam" id="2.60.40.150:FF:000070">
    <property type="entry name" value="rab11 family-interacting protein 2 isoform X1"/>
    <property type="match status" value="1"/>
</dbReference>
<sequence>MSLSDQSQQWYPTSVQVTVLQARSLRIKGKNGTNDAYAIMQVAKDKFSTSVAEKSVAPVWKEEATFELPLFHNGNTDNCTLHVNVMHRALMGPDKLLGRADINLWELSELKSRNKTEWYTLLDKTGKQDKDRGEVLVDIQFMKNNMTASMFDLSATDKPRSRLGKFKDKVRGKKKEGLSDSASAVVPSFNQVLTESDGEGDVQGEDGAEKDKKKKKNKLKSLFSPKSNLQRQGLSQSMSVLGPLPEKNTSLTDSHSSGLNIDSSEGKKKFKFLTQKRTESSDSKASQGSLSLGRTKIPAPVEPSNLCINGSHVYTEEPRPRSSGTGSTFSLASSGHDSMEDLHSPDSRAVEQYDEETVWMDEERRRKGELERNSLEEERMRKEEQEKKRASQEEERLRFEEEERRLKEEERMRIKLEESIRKEEQEKRKKVEEEKIRLVEERKMMEEKERMRRQEEEEERLRKEDQERRSLEEKRREIEEQERREEEEQMRREEHERMKREDRLRREEEEERNIRGEEERLQREKEERIREENERIRKEEEKDLLRREEEHRKMQEEEERGRKEEERLNREKEEERKREKDRLRNEEKKIREEEERVRKAEEEERVRKAEEEERVRKAEEEERVRKAEEEERVRKAEEEERVRKAEEEERVRKAEEEERVKKAEEEERVRKEMEVKRTKEEEQIKRGEADGLRKLEEERKIRDEERLRREEVRRMEEEQRRKEEEKRLEERKNLDEENKEEKRRDEEQRRALMETKERFRVEEEFRRQDERMREEEEKRNAQIKGEVRLEEVEKQMEQKSETTATLSNNPFEEVSPSPFGDTISNNPFEETPTTSPIGPISCRTNKVSAVKPRPSLGSPPLPCASSNYFSLSSSMEYPRGSGESRGAQDLSTDLVKKKDNAPMPTNNQRLALNDNWDSEANCHSASPNQSKTKPMKPPPPPRRHFSTSQLGRMDDQQSVIGQDHSGVRQDKGPAAPTPDSKGWAHQDNCHSVPPTHTQPKLTKPPPPRPNSPTPLVGSRDDQHLTKSVSKEDFGIRRVRHPAPLPPDRRSQTPSQTQINQSMTTASLGHEERVEASVSKVSQCVVPMVTPLRSSSTDTTEKHTSGGQSSTHGGNQAEEPMPSATWGLMMAKHNKGPAPSRPRNLPGKTAPKADIEKHTNIEEHDCSVEFDANNPFAEDCRMERSPGRGGEQAGKSQESLESVSNRDCPSVCADPGPLQPNVVGDMVEVPTPEVVPAEDGSSPAKSTSAKQVRAPLPPVKKAFASRQEGTEEKSSVKPRSTRASTSSELSSGILVKTQNRGVGVAHPCVIVAPAPSAPSPAPSPVISSPAHSEPQKASEARTNSPPQTTSVSGQGTLLQTGPLQEAGGIVAKTASSTHRPHPVKPLNSVENQLISNNQEAQAGKSTGILGGLQEKIKLKDTGVKGPYSQLTQEELISLVVKQQEQLSNRDNKIKELEQYIDNLLVRIIEEHPSILMS</sequence>
<dbReference type="InterPro" id="IPR035892">
    <property type="entry name" value="C2_domain_sf"/>
</dbReference>
<dbReference type="Bgee" id="ENSELUG00000020450">
    <property type="expression patterns" value="Expressed in stomach and 14 other cell types or tissues"/>
</dbReference>
<evidence type="ECO:0000313" key="9">
    <source>
        <dbReference type="Ensembl" id="ENSELUP00000056840.2"/>
    </source>
</evidence>
<dbReference type="Gene3D" id="2.60.40.150">
    <property type="entry name" value="C2 domain"/>
    <property type="match status" value="1"/>
</dbReference>
<feature type="compositionally biased region" description="Polar residues" evidence="6">
    <location>
        <begin position="801"/>
        <end position="810"/>
    </location>
</feature>
<feature type="region of interest" description="Disordered" evidence="6">
    <location>
        <begin position="711"/>
        <end position="754"/>
    </location>
</feature>
<feature type="compositionally biased region" description="Polar residues" evidence="6">
    <location>
        <begin position="946"/>
        <end position="960"/>
    </location>
</feature>
<feature type="compositionally biased region" description="Acidic residues" evidence="6">
    <location>
        <begin position="196"/>
        <end position="208"/>
    </location>
</feature>
<dbReference type="Pfam" id="PF00168">
    <property type="entry name" value="C2"/>
    <property type="match status" value="1"/>
</dbReference>
<proteinExistence type="predicted"/>
<dbReference type="Ensembl" id="ENSELUT00000045381.2">
    <property type="protein sequence ID" value="ENSELUP00000056840.2"/>
    <property type="gene ID" value="ENSELUG00000020450.3"/>
</dbReference>
<dbReference type="InterPro" id="IPR037789">
    <property type="entry name" value="FIP_classI"/>
</dbReference>
<feature type="compositionally biased region" description="Basic and acidic residues" evidence="6">
    <location>
        <begin position="361"/>
        <end position="693"/>
    </location>
</feature>
<dbReference type="CDD" id="cd08682">
    <property type="entry name" value="C2_Rab11-FIP_classI"/>
    <property type="match status" value="1"/>
</dbReference>
<feature type="compositionally biased region" description="Basic and acidic residues" evidence="6">
    <location>
        <begin position="337"/>
        <end position="351"/>
    </location>
</feature>